<evidence type="ECO:0000256" key="5">
    <source>
        <dbReference type="ARBA" id="ARBA00023136"/>
    </source>
</evidence>
<evidence type="ECO:0000256" key="6">
    <source>
        <dbReference type="RuleBase" id="RU363053"/>
    </source>
</evidence>
<dbReference type="AlphaFoldDB" id="A0A553PQB3"/>
<organism evidence="7 8">
    <name type="scientific">Tigriopus californicus</name>
    <name type="common">Marine copepod</name>
    <dbReference type="NCBI Taxonomy" id="6832"/>
    <lineage>
        <taxon>Eukaryota</taxon>
        <taxon>Metazoa</taxon>
        <taxon>Ecdysozoa</taxon>
        <taxon>Arthropoda</taxon>
        <taxon>Crustacea</taxon>
        <taxon>Multicrustacea</taxon>
        <taxon>Hexanauplia</taxon>
        <taxon>Copepoda</taxon>
        <taxon>Harpacticoida</taxon>
        <taxon>Harpacticidae</taxon>
        <taxon>Tigriopus</taxon>
    </lineage>
</organism>
<gene>
    <name evidence="7" type="ORF">TCAL_16055</name>
</gene>
<accession>A0A553PQB3</accession>
<dbReference type="EMBL" id="VCGU01000002">
    <property type="protein sequence ID" value="TRY79875.1"/>
    <property type="molecule type" value="Genomic_DNA"/>
</dbReference>
<reference evidence="7 8" key="1">
    <citation type="journal article" date="2018" name="Nat. Ecol. Evol.">
        <title>Genomic signatures of mitonuclear coevolution across populations of Tigriopus californicus.</title>
        <authorList>
            <person name="Barreto F.S."/>
            <person name="Watson E.T."/>
            <person name="Lima T.G."/>
            <person name="Willett C.S."/>
            <person name="Edmands S."/>
            <person name="Li W."/>
            <person name="Burton R.S."/>
        </authorList>
    </citation>
    <scope>NUCLEOTIDE SEQUENCE [LARGE SCALE GENOMIC DNA]</scope>
    <source>
        <strain evidence="7 8">San Diego</strain>
    </source>
</reference>
<dbReference type="GO" id="GO:0016020">
    <property type="term" value="C:membrane"/>
    <property type="evidence" value="ECO:0007669"/>
    <property type="project" value="UniProtKB-SubCell"/>
</dbReference>
<evidence type="ECO:0000256" key="4">
    <source>
        <dbReference type="ARBA" id="ARBA00022989"/>
    </source>
</evidence>
<keyword evidence="8" id="KW-1185">Reference proteome</keyword>
<protein>
    <recommendedName>
        <fullName evidence="9">Peroxisomal membrane protein 2</fullName>
    </recommendedName>
</protein>
<comment type="similarity">
    <text evidence="2 6">Belongs to the peroxisomal membrane protein PXMP2/4 family.</text>
</comment>
<comment type="subcellular location">
    <subcellularLocation>
        <location evidence="1">Membrane</location>
        <topology evidence="1">Multi-pass membrane protein</topology>
    </subcellularLocation>
</comment>
<feature type="transmembrane region" description="Helical" evidence="6">
    <location>
        <begin position="185"/>
        <end position="205"/>
    </location>
</feature>
<evidence type="ECO:0008006" key="9">
    <source>
        <dbReference type="Google" id="ProtNLM"/>
    </source>
</evidence>
<dbReference type="InterPro" id="IPR007248">
    <property type="entry name" value="Mpv17_PMP22"/>
</dbReference>
<keyword evidence="5 6" id="KW-0472">Membrane</keyword>
<evidence type="ECO:0000256" key="3">
    <source>
        <dbReference type="ARBA" id="ARBA00022692"/>
    </source>
</evidence>
<keyword evidence="3 6" id="KW-0812">Transmembrane</keyword>
<dbReference type="Pfam" id="PF04117">
    <property type="entry name" value="Mpv17_PMP22"/>
    <property type="match status" value="1"/>
</dbReference>
<dbReference type="GO" id="GO:0005739">
    <property type="term" value="C:mitochondrion"/>
    <property type="evidence" value="ECO:0007669"/>
    <property type="project" value="TreeGrafter"/>
</dbReference>
<keyword evidence="4 6" id="KW-1133">Transmembrane helix</keyword>
<evidence type="ECO:0000313" key="7">
    <source>
        <dbReference type="EMBL" id="TRY79875.1"/>
    </source>
</evidence>
<dbReference type="Proteomes" id="UP000318571">
    <property type="component" value="Chromosome 6"/>
</dbReference>
<dbReference type="PANTHER" id="PTHR11266:SF85">
    <property type="entry name" value="MPV17-LIKE PROTEIN"/>
    <property type="match status" value="1"/>
</dbReference>
<dbReference type="STRING" id="6832.A0A553PQB3"/>
<comment type="caution">
    <text evidence="7">The sequence shown here is derived from an EMBL/GenBank/DDBJ whole genome shotgun (WGS) entry which is preliminary data.</text>
</comment>
<dbReference type="PANTHER" id="PTHR11266">
    <property type="entry name" value="PEROXISOMAL MEMBRANE PROTEIN 2, PXMP2 MPV17"/>
    <property type="match status" value="1"/>
</dbReference>
<name>A0A553PQB3_TIGCA</name>
<sequence length="214" mass="25002">MTVVSFSRQLNTCQRCLFRAWAHLIGNQYPILWDTIKFGLLYTFAEIFQQLLTKKILDHSFHLRPALDISREPIEWLAVLRYAAWGFCLFPHILRFWYQYLDSIFESSGWKAAWKKTILDQVVFPLPILVAFFLFLSALEGNLESWDAFTAECRAKLLFTLKARYCIMFPAQLINFSCVSPANRVIYVGFVSFFWLSILSIVMGLDPNSPIFRT</sequence>
<evidence type="ECO:0000256" key="2">
    <source>
        <dbReference type="ARBA" id="ARBA00006824"/>
    </source>
</evidence>
<evidence type="ECO:0000313" key="8">
    <source>
        <dbReference type="Proteomes" id="UP000318571"/>
    </source>
</evidence>
<proteinExistence type="inferred from homology"/>
<dbReference type="OMA" id="KARYCIM"/>
<feature type="transmembrane region" description="Helical" evidence="6">
    <location>
        <begin position="79"/>
        <end position="98"/>
    </location>
</feature>
<feature type="transmembrane region" description="Helical" evidence="6">
    <location>
        <begin position="118"/>
        <end position="139"/>
    </location>
</feature>
<evidence type="ECO:0000256" key="1">
    <source>
        <dbReference type="ARBA" id="ARBA00004141"/>
    </source>
</evidence>